<feature type="region of interest" description="Disordered" evidence="6">
    <location>
        <begin position="1"/>
        <end position="111"/>
    </location>
</feature>
<dbReference type="InterPro" id="IPR011701">
    <property type="entry name" value="MFS"/>
</dbReference>
<keyword evidence="4 7" id="KW-1133">Transmembrane helix</keyword>
<feature type="region of interest" description="Disordered" evidence="6">
    <location>
        <begin position="580"/>
        <end position="617"/>
    </location>
</feature>
<keyword evidence="10" id="KW-1185">Reference proteome</keyword>
<evidence type="ECO:0000256" key="6">
    <source>
        <dbReference type="SAM" id="MobiDB-lite"/>
    </source>
</evidence>
<feature type="transmembrane region" description="Helical" evidence="7">
    <location>
        <begin position="155"/>
        <end position="177"/>
    </location>
</feature>
<dbReference type="PROSITE" id="PS50850">
    <property type="entry name" value="MFS"/>
    <property type="match status" value="1"/>
</dbReference>
<dbReference type="PROSITE" id="PS00216">
    <property type="entry name" value="SUGAR_TRANSPORT_1"/>
    <property type="match status" value="1"/>
</dbReference>
<evidence type="ECO:0000259" key="8">
    <source>
        <dbReference type="PROSITE" id="PS50850"/>
    </source>
</evidence>
<accession>A0A286ULH2</accession>
<dbReference type="Proteomes" id="UP000217199">
    <property type="component" value="Unassembled WGS sequence"/>
</dbReference>
<dbReference type="Gene3D" id="1.20.1250.20">
    <property type="entry name" value="MFS general substrate transporter like domains"/>
    <property type="match status" value="1"/>
</dbReference>
<keyword evidence="2" id="KW-0813">Transport</keyword>
<evidence type="ECO:0000256" key="7">
    <source>
        <dbReference type="SAM" id="Phobius"/>
    </source>
</evidence>
<gene>
    <name evidence="9" type="ORF">PNOK_0297100</name>
</gene>
<feature type="transmembrane region" description="Helical" evidence="7">
    <location>
        <begin position="551"/>
        <end position="570"/>
    </location>
</feature>
<reference evidence="9 10" key="1">
    <citation type="journal article" date="2017" name="Mol. Ecol.">
        <title>Comparative and population genomic landscape of Phellinus noxius: A hypervariable fungus causing root rot in trees.</title>
        <authorList>
            <person name="Chung C.L."/>
            <person name="Lee T.J."/>
            <person name="Akiba M."/>
            <person name="Lee H.H."/>
            <person name="Kuo T.H."/>
            <person name="Liu D."/>
            <person name="Ke H.M."/>
            <person name="Yokoi T."/>
            <person name="Roa M.B."/>
            <person name="Lu M.J."/>
            <person name="Chang Y.Y."/>
            <person name="Ann P.J."/>
            <person name="Tsai J.N."/>
            <person name="Chen C.Y."/>
            <person name="Tzean S.S."/>
            <person name="Ota Y."/>
            <person name="Hattori T."/>
            <person name="Sahashi N."/>
            <person name="Liou R.F."/>
            <person name="Kikuchi T."/>
            <person name="Tsai I.J."/>
        </authorList>
    </citation>
    <scope>NUCLEOTIDE SEQUENCE [LARGE SCALE GENOMIC DNA]</scope>
    <source>
        <strain evidence="9 10">FFPRI411160</strain>
    </source>
</reference>
<sequence length="617" mass="66957">MGMNNIDVDAGPSRIESEPLLRNARKDCPGEITYGVAPPAPAQKEGRSVRFDIHGDNDGNKKNININVSIGNSNKKNNNSNNTNGDNNNNENENENENENGGEGSDEGELTVTRTPLPYKEVMLLALLRMASPIAWSQIFPMMEDLKVTDKTTKVGYYSGLIDSVFSFVQLFTCLRVGMLSDKMGRKPLLLIGLYGVVICTFLFGLSKSFAWALMTRAIAGAVSGNAMIINSAIADITDETNQAQAYTIIGLAYNVASILGPVIGGTFAKPAETFPNSFGKIQLFVEYPYLLPCSVSDTVSISALIACTFFFKETAVRRPVLKQVESFYSSNDIQKIDVSKEKKSVWKIARHPVLSSILITHFALNFLTTTSMVVFTLFAYTPIAEGGLSRNPDEIGFATASSGIISSILEVILIPKLQRRFGTRKLYIWSMSLWPIIFLSFPLLHTVATSMAVLPGGGSTGPVRTGGLGMLGVSSSGDLAVWISISLQLTIQRIATMAYPLILILTKDAAPSDDVLGTVFGLSQLVGATARTVGPAFISSLFALSKQHQIAGGNFVWVIMAVLSTAGFWSASRVKDGTTAVPYEPVPDEEEQGHIQGHEQEQEQGQEQEQENRRSH</sequence>
<organism evidence="9 10">
    <name type="scientific">Pyrrhoderma noxium</name>
    <dbReference type="NCBI Taxonomy" id="2282107"/>
    <lineage>
        <taxon>Eukaryota</taxon>
        <taxon>Fungi</taxon>
        <taxon>Dikarya</taxon>
        <taxon>Basidiomycota</taxon>
        <taxon>Agaricomycotina</taxon>
        <taxon>Agaricomycetes</taxon>
        <taxon>Hymenochaetales</taxon>
        <taxon>Hymenochaetaceae</taxon>
        <taxon>Pyrrhoderma</taxon>
    </lineage>
</organism>
<feature type="compositionally biased region" description="Low complexity" evidence="6">
    <location>
        <begin position="62"/>
        <end position="91"/>
    </location>
</feature>
<evidence type="ECO:0000256" key="1">
    <source>
        <dbReference type="ARBA" id="ARBA00004141"/>
    </source>
</evidence>
<feature type="transmembrane region" description="Helical" evidence="7">
    <location>
        <begin position="246"/>
        <end position="268"/>
    </location>
</feature>
<feature type="transmembrane region" description="Helical" evidence="7">
    <location>
        <begin position="396"/>
        <end position="415"/>
    </location>
</feature>
<dbReference type="InterPro" id="IPR036259">
    <property type="entry name" value="MFS_trans_sf"/>
</dbReference>
<dbReference type="SUPFAM" id="SSF103473">
    <property type="entry name" value="MFS general substrate transporter"/>
    <property type="match status" value="1"/>
</dbReference>
<feature type="transmembrane region" description="Helical" evidence="7">
    <location>
        <begin position="189"/>
        <end position="206"/>
    </location>
</feature>
<dbReference type="InterPro" id="IPR001958">
    <property type="entry name" value="Tet-R_TetA/multi-R_MdtG-like"/>
</dbReference>
<feature type="transmembrane region" description="Helical" evidence="7">
    <location>
        <begin position="427"/>
        <end position="445"/>
    </location>
</feature>
<name>A0A286ULH2_9AGAM</name>
<keyword evidence="5 7" id="KW-0472">Membrane</keyword>
<dbReference type="AlphaFoldDB" id="A0A286ULH2"/>
<feature type="compositionally biased region" description="Basic and acidic residues" evidence="6">
    <location>
        <begin position="15"/>
        <end position="29"/>
    </location>
</feature>
<dbReference type="GO" id="GO:0022857">
    <property type="term" value="F:transmembrane transporter activity"/>
    <property type="evidence" value="ECO:0007669"/>
    <property type="project" value="InterPro"/>
</dbReference>
<dbReference type="OrthoDB" id="419616at2759"/>
<dbReference type="GO" id="GO:0016020">
    <property type="term" value="C:membrane"/>
    <property type="evidence" value="ECO:0007669"/>
    <property type="project" value="UniProtKB-SubCell"/>
</dbReference>
<dbReference type="InterPro" id="IPR005829">
    <property type="entry name" value="Sugar_transporter_CS"/>
</dbReference>
<evidence type="ECO:0000256" key="5">
    <source>
        <dbReference type="ARBA" id="ARBA00023136"/>
    </source>
</evidence>
<feature type="domain" description="Major facilitator superfamily (MFS) profile" evidence="8">
    <location>
        <begin position="121"/>
        <end position="580"/>
    </location>
</feature>
<dbReference type="EMBL" id="NBII01000003">
    <property type="protein sequence ID" value="PAV20344.1"/>
    <property type="molecule type" value="Genomic_DNA"/>
</dbReference>
<dbReference type="PRINTS" id="PR01035">
    <property type="entry name" value="TCRTETA"/>
</dbReference>
<dbReference type="InParanoid" id="A0A286ULH2"/>
<dbReference type="Pfam" id="PF07690">
    <property type="entry name" value="MFS_1"/>
    <property type="match status" value="1"/>
</dbReference>
<dbReference type="PANTHER" id="PTHR23504">
    <property type="entry name" value="MAJOR FACILITATOR SUPERFAMILY DOMAIN-CONTAINING PROTEIN 10"/>
    <property type="match status" value="1"/>
</dbReference>
<feature type="transmembrane region" description="Helical" evidence="7">
    <location>
        <begin position="288"/>
        <end position="312"/>
    </location>
</feature>
<evidence type="ECO:0000256" key="2">
    <source>
        <dbReference type="ARBA" id="ARBA00022448"/>
    </source>
</evidence>
<feature type="transmembrane region" description="Helical" evidence="7">
    <location>
        <begin position="358"/>
        <end position="384"/>
    </location>
</feature>
<dbReference type="CDD" id="cd17330">
    <property type="entry name" value="MFS_SLC46_TetA_like"/>
    <property type="match status" value="1"/>
</dbReference>
<keyword evidence="3 7" id="KW-0812">Transmembrane</keyword>
<evidence type="ECO:0000313" key="10">
    <source>
        <dbReference type="Proteomes" id="UP000217199"/>
    </source>
</evidence>
<evidence type="ECO:0000313" key="9">
    <source>
        <dbReference type="EMBL" id="PAV20344.1"/>
    </source>
</evidence>
<comment type="subcellular location">
    <subcellularLocation>
        <location evidence="1">Membrane</location>
        <topology evidence="1">Multi-pass membrane protein</topology>
    </subcellularLocation>
</comment>
<dbReference type="PANTHER" id="PTHR23504:SF15">
    <property type="entry name" value="MAJOR FACILITATOR SUPERFAMILY (MFS) PROFILE DOMAIN-CONTAINING PROTEIN"/>
    <property type="match status" value="1"/>
</dbReference>
<feature type="compositionally biased region" description="Acidic residues" evidence="6">
    <location>
        <begin position="92"/>
        <end position="109"/>
    </location>
</feature>
<evidence type="ECO:0000256" key="3">
    <source>
        <dbReference type="ARBA" id="ARBA00022692"/>
    </source>
</evidence>
<feature type="compositionally biased region" description="Basic and acidic residues" evidence="6">
    <location>
        <begin position="593"/>
        <end position="602"/>
    </location>
</feature>
<evidence type="ECO:0000256" key="4">
    <source>
        <dbReference type="ARBA" id="ARBA00022989"/>
    </source>
</evidence>
<protein>
    <submittedName>
        <fullName evidence="9">MFS general substrate transporter</fullName>
    </submittedName>
</protein>
<proteinExistence type="predicted"/>
<comment type="caution">
    <text evidence="9">The sequence shown here is derived from an EMBL/GenBank/DDBJ whole genome shotgun (WGS) entry which is preliminary data.</text>
</comment>
<dbReference type="InterPro" id="IPR020846">
    <property type="entry name" value="MFS_dom"/>
</dbReference>
<feature type="compositionally biased region" description="Basic and acidic residues" evidence="6">
    <location>
        <begin position="44"/>
        <end position="61"/>
    </location>
</feature>